<organism evidence="1 2">
    <name type="scientific">Rubroshorea leprosula</name>
    <dbReference type="NCBI Taxonomy" id="152421"/>
    <lineage>
        <taxon>Eukaryota</taxon>
        <taxon>Viridiplantae</taxon>
        <taxon>Streptophyta</taxon>
        <taxon>Embryophyta</taxon>
        <taxon>Tracheophyta</taxon>
        <taxon>Spermatophyta</taxon>
        <taxon>Magnoliopsida</taxon>
        <taxon>eudicotyledons</taxon>
        <taxon>Gunneridae</taxon>
        <taxon>Pentapetalae</taxon>
        <taxon>rosids</taxon>
        <taxon>malvids</taxon>
        <taxon>Malvales</taxon>
        <taxon>Dipterocarpaceae</taxon>
        <taxon>Rubroshorea</taxon>
    </lineage>
</organism>
<gene>
    <name evidence="1" type="ORF">SLEP1_g6822</name>
</gene>
<proteinExistence type="predicted"/>
<comment type="caution">
    <text evidence="1">The sequence shown here is derived from an EMBL/GenBank/DDBJ whole genome shotgun (WGS) entry which is preliminary data.</text>
</comment>
<dbReference type="EMBL" id="BPVZ01000006">
    <property type="protein sequence ID" value="GKU93213.1"/>
    <property type="molecule type" value="Genomic_DNA"/>
</dbReference>
<evidence type="ECO:0000313" key="1">
    <source>
        <dbReference type="EMBL" id="GKU93213.1"/>
    </source>
</evidence>
<reference evidence="1 2" key="1">
    <citation type="journal article" date="2021" name="Commun. Biol.">
        <title>The genome of Shorea leprosula (Dipterocarpaceae) highlights the ecological relevance of drought in aseasonal tropical rainforests.</title>
        <authorList>
            <person name="Ng K.K.S."/>
            <person name="Kobayashi M.J."/>
            <person name="Fawcett J.A."/>
            <person name="Hatakeyama M."/>
            <person name="Paape T."/>
            <person name="Ng C.H."/>
            <person name="Ang C.C."/>
            <person name="Tnah L.H."/>
            <person name="Lee C.T."/>
            <person name="Nishiyama T."/>
            <person name="Sese J."/>
            <person name="O'Brien M.J."/>
            <person name="Copetti D."/>
            <person name="Mohd Noor M.I."/>
            <person name="Ong R.C."/>
            <person name="Putra M."/>
            <person name="Sireger I.Z."/>
            <person name="Indrioko S."/>
            <person name="Kosugi Y."/>
            <person name="Izuno A."/>
            <person name="Isagi Y."/>
            <person name="Lee S.L."/>
            <person name="Shimizu K.K."/>
        </authorList>
    </citation>
    <scope>NUCLEOTIDE SEQUENCE [LARGE SCALE GENOMIC DNA]</scope>
    <source>
        <strain evidence="1">214</strain>
    </source>
</reference>
<evidence type="ECO:0000313" key="2">
    <source>
        <dbReference type="Proteomes" id="UP001054252"/>
    </source>
</evidence>
<keyword evidence="2" id="KW-1185">Reference proteome</keyword>
<dbReference type="Proteomes" id="UP001054252">
    <property type="component" value="Unassembled WGS sequence"/>
</dbReference>
<name>A0AAV5HWS9_9ROSI</name>
<accession>A0AAV5HWS9</accession>
<dbReference type="AlphaFoldDB" id="A0AAV5HWS9"/>
<sequence>MMHSCCELETMACGLRSWQNGRERFGVVRSVMKGGEEQRNDLAALLTLSFLTSIPDLMVCINLQPLNFLTSIPDLVVFINLQLDVGMWLEEINLGSYR</sequence>
<protein>
    <submittedName>
        <fullName evidence="1">Uncharacterized protein</fullName>
    </submittedName>
</protein>